<reference evidence="1" key="4">
    <citation type="submission" date="2019-03" db="UniProtKB">
        <authorList>
            <consortium name="EnsemblPlants"/>
        </authorList>
    </citation>
    <scope>IDENTIFICATION</scope>
</reference>
<name>A0A453GSS6_AEGTS</name>
<keyword evidence="2" id="KW-1185">Reference proteome</keyword>
<protein>
    <submittedName>
        <fullName evidence="1">Uncharacterized protein</fullName>
    </submittedName>
</protein>
<accession>A0A453GSS6</accession>
<dbReference type="AlphaFoldDB" id="A0A453GSS6"/>
<reference evidence="2" key="1">
    <citation type="journal article" date="2014" name="Science">
        <title>Ancient hybridizations among the ancestral genomes of bread wheat.</title>
        <authorList>
            <consortium name="International Wheat Genome Sequencing Consortium,"/>
            <person name="Marcussen T."/>
            <person name="Sandve S.R."/>
            <person name="Heier L."/>
            <person name="Spannagl M."/>
            <person name="Pfeifer M."/>
            <person name="Jakobsen K.S."/>
            <person name="Wulff B.B."/>
            <person name="Steuernagel B."/>
            <person name="Mayer K.F."/>
            <person name="Olsen O.A."/>
        </authorList>
    </citation>
    <scope>NUCLEOTIDE SEQUENCE [LARGE SCALE GENOMIC DNA]</scope>
    <source>
        <strain evidence="2">cv. AL8/78</strain>
    </source>
</reference>
<reference evidence="1" key="5">
    <citation type="journal article" date="2021" name="G3 (Bethesda)">
        <title>Aegilops tauschii genome assembly Aet v5.0 features greater sequence contiguity and improved annotation.</title>
        <authorList>
            <person name="Wang L."/>
            <person name="Zhu T."/>
            <person name="Rodriguez J.C."/>
            <person name="Deal K.R."/>
            <person name="Dubcovsky J."/>
            <person name="McGuire P.E."/>
            <person name="Lux T."/>
            <person name="Spannagl M."/>
            <person name="Mayer K.F.X."/>
            <person name="Baldrich P."/>
            <person name="Meyers B.C."/>
            <person name="Huo N."/>
            <person name="Gu Y.Q."/>
            <person name="Zhou H."/>
            <person name="Devos K.M."/>
            <person name="Bennetzen J.L."/>
            <person name="Unver T."/>
            <person name="Budak H."/>
            <person name="Gulick P.J."/>
            <person name="Galiba G."/>
            <person name="Kalapos B."/>
            <person name="Nelson D.R."/>
            <person name="Li P."/>
            <person name="You F.M."/>
            <person name="Luo M.C."/>
            <person name="Dvorak J."/>
        </authorList>
    </citation>
    <scope>NUCLEOTIDE SEQUENCE [LARGE SCALE GENOMIC DNA]</scope>
    <source>
        <strain evidence="1">cv. AL8/78</strain>
    </source>
</reference>
<evidence type="ECO:0000313" key="1">
    <source>
        <dbReference type="EnsemblPlants" id="AET3Gv21186900.3"/>
    </source>
</evidence>
<dbReference type="Proteomes" id="UP000015105">
    <property type="component" value="Chromosome 3D"/>
</dbReference>
<dbReference type="EnsemblPlants" id="AET3Gv21186900.3">
    <property type="protein sequence ID" value="AET3Gv21186900.3"/>
    <property type="gene ID" value="AET3Gv21186900"/>
</dbReference>
<reference evidence="2" key="2">
    <citation type="journal article" date="2017" name="Nat. Plants">
        <title>The Aegilops tauschii genome reveals multiple impacts of transposons.</title>
        <authorList>
            <person name="Zhao G."/>
            <person name="Zou C."/>
            <person name="Li K."/>
            <person name="Wang K."/>
            <person name="Li T."/>
            <person name="Gao L."/>
            <person name="Zhang X."/>
            <person name="Wang H."/>
            <person name="Yang Z."/>
            <person name="Liu X."/>
            <person name="Jiang W."/>
            <person name="Mao L."/>
            <person name="Kong X."/>
            <person name="Jiao Y."/>
            <person name="Jia J."/>
        </authorList>
    </citation>
    <scope>NUCLEOTIDE SEQUENCE [LARGE SCALE GENOMIC DNA]</scope>
    <source>
        <strain evidence="2">cv. AL8/78</strain>
    </source>
</reference>
<proteinExistence type="predicted"/>
<organism evidence="1 2">
    <name type="scientific">Aegilops tauschii subsp. strangulata</name>
    <name type="common">Goatgrass</name>
    <dbReference type="NCBI Taxonomy" id="200361"/>
    <lineage>
        <taxon>Eukaryota</taxon>
        <taxon>Viridiplantae</taxon>
        <taxon>Streptophyta</taxon>
        <taxon>Embryophyta</taxon>
        <taxon>Tracheophyta</taxon>
        <taxon>Spermatophyta</taxon>
        <taxon>Magnoliopsida</taxon>
        <taxon>Liliopsida</taxon>
        <taxon>Poales</taxon>
        <taxon>Poaceae</taxon>
        <taxon>BOP clade</taxon>
        <taxon>Pooideae</taxon>
        <taxon>Triticodae</taxon>
        <taxon>Triticeae</taxon>
        <taxon>Triticinae</taxon>
        <taxon>Aegilops</taxon>
    </lineage>
</organism>
<sequence>GVCACSVGMQLKALKKENMRLKEQRGKSV</sequence>
<reference evidence="1" key="3">
    <citation type="journal article" date="2017" name="Nature">
        <title>Genome sequence of the progenitor of the wheat D genome Aegilops tauschii.</title>
        <authorList>
            <person name="Luo M.C."/>
            <person name="Gu Y.Q."/>
            <person name="Puiu D."/>
            <person name="Wang H."/>
            <person name="Twardziok S.O."/>
            <person name="Deal K.R."/>
            <person name="Huo N."/>
            <person name="Zhu T."/>
            <person name="Wang L."/>
            <person name="Wang Y."/>
            <person name="McGuire P.E."/>
            <person name="Liu S."/>
            <person name="Long H."/>
            <person name="Ramasamy R.K."/>
            <person name="Rodriguez J.C."/>
            <person name="Van S.L."/>
            <person name="Yuan L."/>
            <person name="Wang Z."/>
            <person name="Xia Z."/>
            <person name="Xiao L."/>
            <person name="Anderson O.D."/>
            <person name="Ouyang S."/>
            <person name="Liang Y."/>
            <person name="Zimin A.V."/>
            <person name="Pertea G."/>
            <person name="Qi P."/>
            <person name="Bennetzen J.L."/>
            <person name="Dai X."/>
            <person name="Dawson M.W."/>
            <person name="Muller H.G."/>
            <person name="Kugler K."/>
            <person name="Rivarola-Duarte L."/>
            <person name="Spannagl M."/>
            <person name="Mayer K.F.X."/>
            <person name="Lu F.H."/>
            <person name="Bevan M.W."/>
            <person name="Leroy P."/>
            <person name="Li P."/>
            <person name="You F.M."/>
            <person name="Sun Q."/>
            <person name="Liu Z."/>
            <person name="Lyons E."/>
            <person name="Wicker T."/>
            <person name="Salzberg S.L."/>
            <person name="Devos K.M."/>
            <person name="Dvorak J."/>
        </authorList>
    </citation>
    <scope>NUCLEOTIDE SEQUENCE [LARGE SCALE GENOMIC DNA]</scope>
    <source>
        <strain evidence="1">cv. AL8/78</strain>
    </source>
</reference>
<evidence type="ECO:0000313" key="2">
    <source>
        <dbReference type="Proteomes" id="UP000015105"/>
    </source>
</evidence>
<dbReference type="Gramene" id="AET3Gv21186900.3">
    <property type="protein sequence ID" value="AET3Gv21186900.3"/>
    <property type="gene ID" value="AET3Gv21186900"/>
</dbReference>